<gene>
    <name evidence="3" type="ORF">FSB_LOCUS1510</name>
</gene>
<feature type="transmembrane region" description="Helical" evidence="1">
    <location>
        <begin position="761"/>
        <end position="783"/>
    </location>
</feature>
<sequence>MGGVRSFRIEYKRFDLIREGDGIDSVSLIESGRYMRHSVFMGTEGARWLGKRIEENVAREIEPAFIRTFRESDKGYVIRRLGTDTTSHKLQISINVDGKRTVTWDRQVKHVEVAEAGINLDTSRASALNLTPTAPIFTQKLTCLLFRTTREGDYRRFRVDYYVGVNISVPRNITRYGDVWQGEVSMTLLLGVSNPEWADDMDEAESEPHLESHCLAVVPSDIFPEGSTEEKGCETKAMALFMAIERRWRQPGSSRTIVCTNQPKACKGVRELRNLSSSVNYRASRTQGSGRRSRGSQIMNALKLWKDEVICLQETKLENISRSVVRSLWSNRFTDWKFLESEGAFGGVLIMWDNRVVGDFNIVRFPSEKLREGRLTRAMTTFSDFIAELGLIDLPLLEGQFTWSNNQDPPSKSRLDRFLLSSDWEDQFSHLVQKVLPHFVSDHCLISLDSGTYIRGSPSFVLASKLKVLKEDIKKWNKESFDNVHIKKLELMKELQLLESKENLGLFTGEDRVHHLNTHRRGSGLALKQISGEKAPGLDGFTLAFFHHCWDVVKKEVLESLQEFYVHEAFERSLNSTFVVLIPKKVGASDVKDFHPISLTGSIYKIISKVLANKLREVLGSLLSPSQNVFIQVSRLRINLGKSEIVPIGSVADVENLAYKSKEIWNPILEKMERRLAGWKRSYLSKGGGLTLIKSTLSSLPTYFLSLFVVPSSVAHRIEKLQRDFLWGSIGDEFKYHFVNWRTICAPIQHGGLGISLSTRLFWVSGYGGLLISGMLIGGRSLFVSTAVIGMGGIRRRVGEGMGFVYGSTFNLVGLGFLGMFTILLDPVNQSDFGWIGGVMRGCYGMFSLPFMRLFVINRQRYPNTWHHEDMVWSVTLQRPFQDWEMGEYIDLMVFLYQLKIKRMVVDQLRWACTTRGMFEVRSYYRLLISHNTTNFPWRSIW</sequence>
<dbReference type="InterPro" id="IPR036691">
    <property type="entry name" value="Endo/exonu/phosph_ase_sf"/>
</dbReference>
<organism evidence="3">
    <name type="scientific">Fagus sylvatica</name>
    <name type="common">Beechnut</name>
    <dbReference type="NCBI Taxonomy" id="28930"/>
    <lineage>
        <taxon>Eukaryota</taxon>
        <taxon>Viridiplantae</taxon>
        <taxon>Streptophyta</taxon>
        <taxon>Embryophyta</taxon>
        <taxon>Tracheophyta</taxon>
        <taxon>Spermatophyta</taxon>
        <taxon>Magnoliopsida</taxon>
        <taxon>eudicotyledons</taxon>
        <taxon>Gunneridae</taxon>
        <taxon>Pentapetalae</taxon>
        <taxon>rosids</taxon>
        <taxon>fabids</taxon>
        <taxon>Fagales</taxon>
        <taxon>Fagaceae</taxon>
        <taxon>Fagus</taxon>
    </lineage>
</organism>
<dbReference type="PANTHER" id="PTHR33116">
    <property type="entry name" value="REVERSE TRANSCRIPTASE ZINC-BINDING DOMAIN-CONTAINING PROTEIN-RELATED-RELATED"/>
    <property type="match status" value="1"/>
</dbReference>
<feature type="transmembrane region" description="Helical" evidence="1">
    <location>
        <begin position="835"/>
        <end position="856"/>
    </location>
</feature>
<dbReference type="GO" id="GO:0003824">
    <property type="term" value="F:catalytic activity"/>
    <property type="evidence" value="ECO:0007669"/>
    <property type="project" value="InterPro"/>
</dbReference>
<dbReference type="PANTHER" id="PTHR33116:SF78">
    <property type="entry name" value="OS12G0587133 PROTEIN"/>
    <property type="match status" value="1"/>
</dbReference>
<keyword evidence="1" id="KW-0812">Transmembrane</keyword>
<accession>A0A2N9EG06</accession>
<reference evidence="3" key="1">
    <citation type="submission" date="2018-02" db="EMBL/GenBank/DDBJ databases">
        <authorList>
            <person name="Cohen D.B."/>
            <person name="Kent A.D."/>
        </authorList>
    </citation>
    <scope>NUCLEOTIDE SEQUENCE</scope>
</reference>
<evidence type="ECO:0000259" key="2">
    <source>
        <dbReference type="Pfam" id="PF03372"/>
    </source>
</evidence>
<dbReference type="Gene3D" id="3.60.10.10">
    <property type="entry name" value="Endonuclease/exonuclease/phosphatase"/>
    <property type="match status" value="1"/>
</dbReference>
<feature type="transmembrane region" description="Helical" evidence="1">
    <location>
        <begin position="804"/>
        <end position="823"/>
    </location>
</feature>
<keyword evidence="1" id="KW-0472">Membrane</keyword>
<protein>
    <recommendedName>
        <fullName evidence="2">Endonuclease/exonuclease/phosphatase domain-containing protein</fullName>
    </recommendedName>
</protein>
<dbReference type="Pfam" id="PF03372">
    <property type="entry name" value="Exo_endo_phos"/>
    <property type="match status" value="1"/>
</dbReference>
<name>A0A2N9EG06_FAGSY</name>
<evidence type="ECO:0000313" key="3">
    <source>
        <dbReference type="EMBL" id="SPC73628.1"/>
    </source>
</evidence>
<keyword evidence="1" id="KW-1133">Transmembrane helix</keyword>
<evidence type="ECO:0000256" key="1">
    <source>
        <dbReference type="SAM" id="Phobius"/>
    </source>
</evidence>
<dbReference type="SUPFAM" id="SSF56219">
    <property type="entry name" value="DNase I-like"/>
    <property type="match status" value="1"/>
</dbReference>
<proteinExistence type="predicted"/>
<dbReference type="EMBL" id="OIVN01000067">
    <property type="protein sequence ID" value="SPC73628.1"/>
    <property type="molecule type" value="Genomic_DNA"/>
</dbReference>
<dbReference type="InterPro" id="IPR005135">
    <property type="entry name" value="Endo/exonuclease/phosphatase"/>
</dbReference>
<feature type="domain" description="Endonuclease/exonuclease/phosphatase" evidence="2">
    <location>
        <begin position="290"/>
        <end position="443"/>
    </location>
</feature>
<dbReference type="AlphaFoldDB" id="A0A2N9EG06"/>